<dbReference type="InterPro" id="IPR026956">
    <property type="entry name" value="D-ser_dehydrat-like_dom"/>
</dbReference>
<evidence type="ECO:0000259" key="1">
    <source>
        <dbReference type="SMART" id="SM01119"/>
    </source>
</evidence>
<dbReference type="EC" id="4.1.3.41" evidence="2"/>
<proteinExistence type="predicted"/>
<dbReference type="PANTHER" id="PTHR28004">
    <property type="entry name" value="ZGC:162816-RELATED"/>
    <property type="match status" value="1"/>
</dbReference>
<sequence length="176" mass="19221">MDNLKSAGFQCGIISSGATPTFWGSLKNEYLNILHPGNYVFNDTIQMSIDNATVEECAVYMYTTVISHPQENLYICDAGTKCFALDQGAHGNNSIKGYGTIKGHPELTMYSLSEEVGKMHADGPTTLKVGDKIEVIPNHSCPTCNNTSFAIGVRNGEVECVIPIDFRENSTYKGIR</sequence>
<comment type="caution">
    <text evidence="2">The sequence shown here is derived from an EMBL/GenBank/DDBJ whole genome shotgun (WGS) entry which is preliminary data.</text>
</comment>
<dbReference type="InterPro" id="IPR051466">
    <property type="entry name" value="D-amino_acid_metab_enzyme"/>
</dbReference>
<gene>
    <name evidence="2" type="primary">dhaa</name>
    <name evidence="2" type="ORF">SDC9_155207</name>
</gene>
<dbReference type="PANTHER" id="PTHR28004:SF2">
    <property type="entry name" value="D-SERINE DEHYDRATASE"/>
    <property type="match status" value="1"/>
</dbReference>
<dbReference type="GO" id="GO:0036088">
    <property type="term" value="P:D-serine catabolic process"/>
    <property type="evidence" value="ECO:0007669"/>
    <property type="project" value="TreeGrafter"/>
</dbReference>
<dbReference type="EMBL" id="VSSQ01053942">
    <property type="protein sequence ID" value="MPN07934.1"/>
    <property type="molecule type" value="Genomic_DNA"/>
</dbReference>
<dbReference type="Pfam" id="PF14031">
    <property type="entry name" value="D-ser_dehydrat"/>
    <property type="match status" value="1"/>
</dbReference>
<dbReference type="SMART" id="SM01119">
    <property type="entry name" value="D-ser_dehydrat"/>
    <property type="match status" value="1"/>
</dbReference>
<reference evidence="2" key="1">
    <citation type="submission" date="2019-08" db="EMBL/GenBank/DDBJ databases">
        <authorList>
            <person name="Kucharzyk K."/>
            <person name="Murdoch R.W."/>
            <person name="Higgins S."/>
            <person name="Loffler F."/>
        </authorList>
    </citation>
    <scope>NUCLEOTIDE SEQUENCE</scope>
</reference>
<dbReference type="GO" id="GO:0008721">
    <property type="term" value="F:D-serine ammonia-lyase activity"/>
    <property type="evidence" value="ECO:0007669"/>
    <property type="project" value="TreeGrafter"/>
</dbReference>
<keyword evidence="2" id="KW-0456">Lyase</keyword>
<dbReference type="InterPro" id="IPR042208">
    <property type="entry name" value="D-ser_dehydrat-like_sf"/>
</dbReference>
<name>A0A645F5Q4_9ZZZZ</name>
<dbReference type="AlphaFoldDB" id="A0A645F5Q4"/>
<evidence type="ECO:0000313" key="2">
    <source>
        <dbReference type="EMBL" id="MPN07934.1"/>
    </source>
</evidence>
<protein>
    <submittedName>
        <fullName evidence="2">3-hydroxy-D-aspartate aldolase</fullName>
        <ecNumber evidence="2">4.1.3.41</ecNumber>
    </submittedName>
</protein>
<organism evidence="2">
    <name type="scientific">bioreactor metagenome</name>
    <dbReference type="NCBI Taxonomy" id="1076179"/>
    <lineage>
        <taxon>unclassified sequences</taxon>
        <taxon>metagenomes</taxon>
        <taxon>ecological metagenomes</taxon>
    </lineage>
</organism>
<feature type="domain" description="D-serine dehydratase-like" evidence="1">
    <location>
        <begin position="58"/>
        <end position="154"/>
    </location>
</feature>
<dbReference type="Gene3D" id="2.40.37.20">
    <property type="entry name" value="D-serine dehydratase-like domain"/>
    <property type="match status" value="1"/>
</dbReference>
<accession>A0A645F5Q4</accession>